<reference evidence="2 3" key="1">
    <citation type="submission" date="2016-06" db="EMBL/GenBank/DDBJ databases">
        <authorList>
            <person name="Kjaerup R.B."/>
            <person name="Dalgaard T.S."/>
            <person name="Juul-Madsen H.R."/>
        </authorList>
    </citation>
    <scope>NUCLEOTIDE SEQUENCE [LARGE SCALE GENOMIC DNA]</scope>
    <source>
        <strain evidence="2">2</strain>
    </source>
</reference>
<dbReference type="Proteomes" id="UP000199600">
    <property type="component" value="Unassembled WGS sequence"/>
</dbReference>
<evidence type="ECO:0000313" key="2">
    <source>
        <dbReference type="EMBL" id="SBT10318.1"/>
    </source>
</evidence>
<gene>
    <name evidence="2" type="ORF">PROAA_410002</name>
</gene>
<proteinExistence type="predicted"/>
<feature type="region of interest" description="Disordered" evidence="1">
    <location>
        <begin position="155"/>
        <end position="178"/>
    </location>
</feature>
<evidence type="ECO:0000256" key="1">
    <source>
        <dbReference type="SAM" id="MobiDB-lite"/>
    </source>
</evidence>
<evidence type="ECO:0000313" key="3">
    <source>
        <dbReference type="Proteomes" id="UP000199600"/>
    </source>
</evidence>
<organism evidence="2 3">
    <name type="scientific">Candidatus Propionivibrio aalborgensis</name>
    <dbReference type="NCBI Taxonomy" id="1860101"/>
    <lineage>
        <taxon>Bacteria</taxon>
        <taxon>Pseudomonadati</taxon>
        <taxon>Pseudomonadota</taxon>
        <taxon>Betaproteobacteria</taxon>
        <taxon>Rhodocyclales</taxon>
        <taxon>Rhodocyclaceae</taxon>
        <taxon>Propionivibrio</taxon>
    </lineage>
</organism>
<feature type="region of interest" description="Disordered" evidence="1">
    <location>
        <begin position="293"/>
        <end position="313"/>
    </location>
</feature>
<keyword evidence="3" id="KW-1185">Reference proteome</keyword>
<feature type="region of interest" description="Disordered" evidence="1">
    <location>
        <begin position="128"/>
        <end position="147"/>
    </location>
</feature>
<name>A0A1A8Y1S2_9RHOO</name>
<dbReference type="EMBL" id="FLQY01000342">
    <property type="protein sequence ID" value="SBT10318.1"/>
    <property type="molecule type" value="Genomic_DNA"/>
</dbReference>
<protein>
    <submittedName>
        <fullName evidence="2">Uncharacterized protein</fullName>
    </submittedName>
</protein>
<accession>A0A1A8Y1S2</accession>
<dbReference type="AlphaFoldDB" id="A0A1A8Y1S2"/>
<sequence>MYDRHALCRKIAGGFGDAGGLGCILADLIHVFGQLGHRARGRQGGIALLVGPGCDAIGFGDQLLRSMRDFDRVEKHLADDRLDAFHQLVEFSSSLGDFVATFNLSASGQVAIHIHLPDYSAQRIQASDQAAFDEQTENDGDHDQQAIGNAPALHSATEHVHRQPGCQPGTGHQQQHRATKLPRYAIHLSPPELVYFSILQGKSKADQACTCELILKDSRKLSGTVMQPRHNSVLFASNSMITVRNQHNVRPATHVHLPAEKLSQLSTEYSRTPESIAKLGWCGQSEISKNARLREPRVLPSDQMPLKSAPHIG</sequence>